<dbReference type="SUPFAM" id="SSF56784">
    <property type="entry name" value="HAD-like"/>
    <property type="match status" value="1"/>
</dbReference>
<dbReference type="GO" id="GO:0005829">
    <property type="term" value="C:cytosol"/>
    <property type="evidence" value="ECO:0007669"/>
    <property type="project" value="TreeGrafter"/>
</dbReference>
<sequence>MKALLKWCIQDCLVGYEEEAYPVPFSWERLRRHAPVRLLLTDMDGTFLDSSHKASASNVAAFASLRSHGIIPVVATGRPRHSVIAGVGRAVYERMVPNGKGPGIFMNGSVVYGLSGELLFERHIELNDLEQVFKVLDQIGWRDRVCGYNEQGVYCEDENDFNFRLHTEYGEPRPLVVDKGQLRTMNFSKLIINGTDETIDKLRTALEPQLGRGVRCVRPLTWNLEVIPADISKATGMQVLLDHLGLTKANVAAMGDSENDVEMLRKAAVPIVVENGTDAAKRAALYQTVSNDQNAFAHVATELLIHQAHSTTK</sequence>
<dbReference type="InterPro" id="IPR023214">
    <property type="entry name" value="HAD_sf"/>
</dbReference>
<dbReference type="GO" id="GO:0016791">
    <property type="term" value="F:phosphatase activity"/>
    <property type="evidence" value="ECO:0007669"/>
    <property type="project" value="TreeGrafter"/>
</dbReference>
<dbReference type="OrthoDB" id="27226at2759"/>
<dbReference type="GeneID" id="40313262"/>
<dbReference type="NCBIfam" id="TIGR00099">
    <property type="entry name" value="Cof-subfamily"/>
    <property type="match status" value="1"/>
</dbReference>
<dbReference type="Gene3D" id="3.40.50.1000">
    <property type="entry name" value="HAD superfamily/HAD-like"/>
    <property type="match status" value="1"/>
</dbReference>
<dbReference type="STRING" id="94643.A0A2A9MBZ6"/>
<dbReference type="KEGG" id="bbes:BESB_083360"/>
<dbReference type="PANTHER" id="PTHR10000:SF8">
    <property type="entry name" value="HAD SUPERFAMILY HYDROLASE-LIKE, TYPE 3"/>
    <property type="match status" value="1"/>
</dbReference>
<dbReference type="RefSeq" id="XP_029217146.1">
    <property type="nucleotide sequence ID" value="XM_029366686.1"/>
</dbReference>
<evidence type="ECO:0000313" key="2">
    <source>
        <dbReference type="Proteomes" id="UP000224006"/>
    </source>
</evidence>
<comment type="caution">
    <text evidence="1">The sequence shown here is derived from an EMBL/GenBank/DDBJ whole genome shotgun (WGS) entry which is preliminary data.</text>
</comment>
<gene>
    <name evidence="1" type="ORF">BESB_083360</name>
</gene>
<proteinExistence type="predicted"/>
<protein>
    <submittedName>
        <fullName evidence="1">Cof family hydrolase subfamily protein</fullName>
    </submittedName>
</protein>
<keyword evidence="2" id="KW-1185">Reference proteome</keyword>
<keyword evidence="1" id="KW-0378">Hydrolase</keyword>
<dbReference type="SFLD" id="SFLDG01140">
    <property type="entry name" value="C2.B:_Phosphomannomutase_and_P"/>
    <property type="match status" value="1"/>
</dbReference>
<accession>A0A2A9MBZ6</accession>
<dbReference type="VEuPathDB" id="ToxoDB:BESB_083360"/>
<evidence type="ECO:0000313" key="1">
    <source>
        <dbReference type="EMBL" id="PFH33137.1"/>
    </source>
</evidence>
<dbReference type="InterPro" id="IPR000150">
    <property type="entry name" value="Cof"/>
</dbReference>
<dbReference type="GO" id="GO:0000287">
    <property type="term" value="F:magnesium ion binding"/>
    <property type="evidence" value="ECO:0007669"/>
    <property type="project" value="TreeGrafter"/>
</dbReference>
<dbReference type="PANTHER" id="PTHR10000">
    <property type="entry name" value="PHOSPHOSERINE PHOSPHATASE"/>
    <property type="match status" value="1"/>
</dbReference>
<dbReference type="InterPro" id="IPR036412">
    <property type="entry name" value="HAD-like_sf"/>
</dbReference>
<dbReference type="Gene3D" id="3.30.1240.10">
    <property type="match status" value="1"/>
</dbReference>
<reference evidence="1 2" key="1">
    <citation type="submission" date="2017-09" db="EMBL/GenBank/DDBJ databases">
        <title>Genome sequencing of Besnoitia besnoiti strain Bb-Ger1.</title>
        <authorList>
            <person name="Schares G."/>
            <person name="Venepally P."/>
            <person name="Lorenzi H.A."/>
        </authorList>
    </citation>
    <scope>NUCLEOTIDE SEQUENCE [LARGE SCALE GENOMIC DNA]</scope>
    <source>
        <strain evidence="1 2">Bb-Ger1</strain>
    </source>
</reference>
<dbReference type="Pfam" id="PF08282">
    <property type="entry name" value="Hydrolase_3"/>
    <property type="match status" value="1"/>
</dbReference>
<name>A0A2A9MBZ6_BESBE</name>
<dbReference type="SFLD" id="SFLDS00003">
    <property type="entry name" value="Haloacid_Dehalogenase"/>
    <property type="match status" value="1"/>
</dbReference>
<dbReference type="Proteomes" id="UP000224006">
    <property type="component" value="Chromosome VIII"/>
</dbReference>
<dbReference type="AlphaFoldDB" id="A0A2A9MBZ6"/>
<organism evidence="1 2">
    <name type="scientific">Besnoitia besnoiti</name>
    <name type="common">Apicomplexan protozoan</name>
    <dbReference type="NCBI Taxonomy" id="94643"/>
    <lineage>
        <taxon>Eukaryota</taxon>
        <taxon>Sar</taxon>
        <taxon>Alveolata</taxon>
        <taxon>Apicomplexa</taxon>
        <taxon>Conoidasida</taxon>
        <taxon>Coccidia</taxon>
        <taxon>Eucoccidiorida</taxon>
        <taxon>Eimeriorina</taxon>
        <taxon>Sarcocystidae</taxon>
        <taxon>Besnoitia</taxon>
    </lineage>
</organism>
<dbReference type="EMBL" id="NWUJ01000009">
    <property type="protein sequence ID" value="PFH33137.1"/>
    <property type="molecule type" value="Genomic_DNA"/>
</dbReference>